<feature type="region of interest" description="Disordered" evidence="1">
    <location>
        <begin position="125"/>
        <end position="292"/>
    </location>
</feature>
<feature type="compositionally biased region" description="Basic and acidic residues" evidence="1">
    <location>
        <begin position="240"/>
        <end position="249"/>
    </location>
</feature>
<feature type="region of interest" description="Disordered" evidence="1">
    <location>
        <begin position="84"/>
        <end position="104"/>
    </location>
</feature>
<name>A0AAV2JH74_KNICA</name>
<feature type="region of interest" description="Disordered" evidence="1">
    <location>
        <begin position="304"/>
        <end position="333"/>
    </location>
</feature>
<reference evidence="2 3" key="1">
    <citation type="submission" date="2024-04" db="EMBL/GenBank/DDBJ databases">
        <authorList>
            <person name="Waldvogel A.-M."/>
            <person name="Schoenle A."/>
        </authorList>
    </citation>
    <scope>NUCLEOTIDE SEQUENCE [LARGE SCALE GENOMIC DNA]</scope>
</reference>
<feature type="compositionally biased region" description="Basic and acidic residues" evidence="1">
    <location>
        <begin position="324"/>
        <end position="333"/>
    </location>
</feature>
<protein>
    <submittedName>
        <fullName evidence="2">Uncharacterized protein</fullName>
    </submittedName>
</protein>
<feature type="compositionally biased region" description="Low complexity" evidence="1">
    <location>
        <begin position="278"/>
        <end position="287"/>
    </location>
</feature>
<evidence type="ECO:0000256" key="1">
    <source>
        <dbReference type="SAM" id="MobiDB-lite"/>
    </source>
</evidence>
<dbReference type="Proteomes" id="UP001497482">
    <property type="component" value="Chromosome 13"/>
</dbReference>
<proteinExistence type="predicted"/>
<feature type="compositionally biased region" description="Low complexity" evidence="1">
    <location>
        <begin position="202"/>
        <end position="223"/>
    </location>
</feature>
<gene>
    <name evidence="2" type="ORF">KC01_LOCUS8439</name>
</gene>
<evidence type="ECO:0000313" key="3">
    <source>
        <dbReference type="Proteomes" id="UP001497482"/>
    </source>
</evidence>
<feature type="compositionally biased region" description="Basic and acidic residues" evidence="1">
    <location>
        <begin position="192"/>
        <end position="201"/>
    </location>
</feature>
<feature type="compositionally biased region" description="Low complexity" evidence="1">
    <location>
        <begin position="157"/>
        <end position="191"/>
    </location>
</feature>
<feature type="compositionally biased region" description="Gly residues" evidence="1">
    <location>
        <begin position="88"/>
        <end position="104"/>
    </location>
</feature>
<feature type="compositionally biased region" description="Polar residues" evidence="1">
    <location>
        <begin position="304"/>
        <end position="323"/>
    </location>
</feature>
<dbReference type="EMBL" id="OZ035835">
    <property type="protein sequence ID" value="CAL1577051.1"/>
    <property type="molecule type" value="Genomic_DNA"/>
</dbReference>
<sequence length="333" mass="34608">MSPTETDTETCTRLFDRREAEEKPHSVLLVCLCCGVCVVVSVESCVALCESVWLELPLSLVQYVEPESSLWVCSVIVRRSLASSGSGFPPGLGSEGSGEDGGLCGARSKGHSFYHQRTAQGQVLSSDHECFASPKSDPESGPESSPESSTESDPESGPESSPESSTESGPESGPESAPESSPESGPESGPESCHESCHESSPESCPESGPESGPESSPESSPESCHESCPESGPESGPESCHESCHESSPESCPESGPESGPESSPESSPESCHESCPESGPESCPSLAPFSSGFLFNLRSKQTSASVTNVTHTNAESRPSSSGERRVGGRTL</sequence>
<evidence type="ECO:0000313" key="2">
    <source>
        <dbReference type="EMBL" id="CAL1577051.1"/>
    </source>
</evidence>
<feature type="compositionally biased region" description="Low complexity" evidence="1">
    <location>
        <begin position="250"/>
        <end position="271"/>
    </location>
</feature>
<feature type="compositionally biased region" description="Low complexity" evidence="1">
    <location>
        <begin position="139"/>
        <end position="149"/>
    </location>
</feature>
<organism evidence="2 3">
    <name type="scientific">Knipowitschia caucasica</name>
    <name type="common">Caucasian dwarf goby</name>
    <name type="synonym">Pomatoschistus caucasicus</name>
    <dbReference type="NCBI Taxonomy" id="637954"/>
    <lineage>
        <taxon>Eukaryota</taxon>
        <taxon>Metazoa</taxon>
        <taxon>Chordata</taxon>
        <taxon>Craniata</taxon>
        <taxon>Vertebrata</taxon>
        <taxon>Euteleostomi</taxon>
        <taxon>Actinopterygii</taxon>
        <taxon>Neopterygii</taxon>
        <taxon>Teleostei</taxon>
        <taxon>Neoteleostei</taxon>
        <taxon>Acanthomorphata</taxon>
        <taxon>Gobiaria</taxon>
        <taxon>Gobiiformes</taxon>
        <taxon>Gobioidei</taxon>
        <taxon>Gobiidae</taxon>
        <taxon>Gobiinae</taxon>
        <taxon>Knipowitschia</taxon>
    </lineage>
</organism>
<keyword evidence="3" id="KW-1185">Reference proteome</keyword>
<feature type="compositionally biased region" description="Low complexity" evidence="1">
    <location>
        <begin position="230"/>
        <end position="239"/>
    </location>
</feature>
<accession>A0AAV2JH74</accession>
<dbReference type="AlphaFoldDB" id="A0AAV2JH74"/>